<dbReference type="Proteomes" id="UP000532746">
    <property type="component" value="Unassembled WGS sequence"/>
</dbReference>
<keyword evidence="8 9" id="KW-0234">DNA repair</keyword>
<dbReference type="SMART" id="SM00382">
    <property type="entry name" value="AAA"/>
    <property type="match status" value="1"/>
</dbReference>
<comment type="caution">
    <text evidence="11">The sequence shown here is derived from an EMBL/GenBank/DDBJ whole genome shotgun (WGS) entry which is preliminary data.</text>
</comment>
<dbReference type="EMBL" id="JACHGG010000001">
    <property type="protein sequence ID" value="MBB6057565.1"/>
    <property type="molecule type" value="Genomic_DNA"/>
</dbReference>
<keyword evidence="7 9" id="KW-0233">DNA recombination</keyword>
<evidence type="ECO:0000313" key="11">
    <source>
        <dbReference type="EMBL" id="MBB6057565.1"/>
    </source>
</evidence>
<dbReference type="InterPro" id="IPR008824">
    <property type="entry name" value="RuvB-like_N"/>
</dbReference>
<comment type="subunit">
    <text evidence="9">Homohexamer. Forms an RuvA(8)-RuvB(12)-Holliday junction (HJ) complex. HJ DNA is sandwiched between 2 RuvA tetramers; dsDNA enters through RuvA and exits via RuvB. An RuvB hexamer assembles on each DNA strand where it exits the tetramer. Each RuvB hexamer is contacted by two RuvA subunits (via domain III) on 2 adjacent RuvB subunits; this complex drives branch migration. In the full resolvosome a probable DNA-RuvA(4)-RuvB(12)-RuvC(2) complex forms which resolves the HJ.</text>
</comment>
<evidence type="ECO:0000256" key="2">
    <source>
        <dbReference type="ARBA" id="ARBA00022741"/>
    </source>
</evidence>
<keyword evidence="6 9" id="KW-0238">DNA-binding</keyword>
<feature type="binding site" evidence="9">
    <location>
        <position position="314"/>
    </location>
    <ligand>
        <name>DNA</name>
        <dbReference type="ChEBI" id="CHEBI:16991"/>
    </ligand>
</feature>
<dbReference type="Pfam" id="PF05491">
    <property type="entry name" value="WHD_RuvB"/>
    <property type="match status" value="1"/>
</dbReference>
<dbReference type="EC" id="3.6.4.-" evidence="9"/>
<dbReference type="Gene3D" id="1.10.10.10">
    <property type="entry name" value="Winged helix-like DNA-binding domain superfamily/Winged helix DNA-binding domain"/>
    <property type="match status" value="1"/>
</dbReference>
<dbReference type="Gene3D" id="3.40.50.300">
    <property type="entry name" value="P-loop containing nucleotide triphosphate hydrolases"/>
    <property type="match status" value="1"/>
</dbReference>
<organism evidence="11 12">
    <name type="scientific">Hymenobacter luteus</name>
    <dbReference type="NCBI Taxonomy" id="1411122"/>
    <lineage>
        <taxon>Bacteria</taxon>
        <taxon>Pseudomonadati</taxon>
        <taxon>Bacteroidota</taxon>
        <taxon>Cytophagia</taxon>
        <taxon>Cytophagales</taxon>
        <taxon>Hymenobacteraceae</taxon>
        <taxon>Hymenobacter</taxon>
    </lineage>
</organism>
<dbReference type="InterPro" id="IPR008823">
    <property type="entry name" value="RuvB_wg_C"/>
</dbReference>
<dbReference type="InterPro" id="IPR027417">
    <property type="entry name" value="P-loop_NTPase"/>
</dbReference>
<keyword evidence="12" id="KW-1185">Reference proteome</keyword>
<dbReference type="SUPFAM" id="SSF52540">
    <property type="entry name" value="P-loop containing nucleoside triphosphate hydrolases"/>
    <property type="match status" value="1"/>
</dbReference>
<feature type="region of interest" description="Head domain (RuvB-H)" evidence="9">
    <location>
        <begin position="259"/>
        <end position="349"/>
    </location>
</feature>
<keyword evidence="3 9" id="KW-0227">DNA damage</keyword>
<gene>
    <name evidence="9" type="primary">ruvB</name>
    <name evidence="11" type="ORF">HNQ93_000395</name>
</gene>
<sequence>MREPYMTGGKDHMDATEKDIDKALRPLSFDDFTGQGKVVENLKVFVAAAKHRGEALDHVLLHGPPGLGKTTLSHIIANELESGIKMTSGPVLDKPSDLAGLLTNLEPNDVLFIDEIHRLNPVVEEYLYSAMEDYRIDIMLDSGPNARSVQISLSPFTLIGATTRSGMLTSPLRARFGISSRLEYYDSALLTSIVQRSAEILGTPIYEDAAFEIARRSRGTPRIANNLLRRTRDFAQIKGTGTITREIAQFALNALDVDQNGLDEMDIRILSTIIDKFKGGPVGLGTIATACGDEAETIEEVYEPFLIQEGFIKRTSRGREATELAYQHLGRQMPQHLRGNTGTPGELFS</sequence>
<comment type="similarity">
    <text evidence="9">Belongs to the RuvB family.</text>
</comment>
<dbReference type="GO" id="GO:0006310">
    <property type="term" value="P:DNA recombination"/>
    <property type="evidence" value="ECO:0007669"/>
    <property type="project" value="UniProtKB-UniRule"/>
</dbReference>
<dbReference type="Pfam" id="PF05496">
    <property type="entry name" value="RuvB_N"/>
    <property type="match status" value="1"/>
</dbReference>
<dbReference type="GO" id="GO:0006281">
    <property type="term" value="P:DNA repair"/>
    <property type="evidence" value="ECO:0007669"/>
    <property type="project" value="UniProtKB-UniRule"/>
</dbReference>
<dbReference type="RefSeq" id="WP_183402191.1">
    <property type="nucleotide sequence ID" value="NZ_JACHGG010000001.1"/>
</dbReference>
<evidence type="ECO:0000256" key="7">
    <source>
        <dbReference type="ARBA" id="ARBA00023172"/>
    </source>
</evidence>
<feature type="binding site" evidence="9">
    <location>
        <position position="70"/>
    </location>
    <ligand>
        <name>Mg(2+)</name>
        <dbReference type="ChEBI" id="CHEBI:18420"/>
    </ligand>
</feature>
<dbReference type="Pfam" id="PF17864">
    <property type="entry name" value="AAA_lid_4"/>
    <property type="match status" value="1"/>
</dbReference>
<dbReference type="InterPro" id="IPR003593">
    <property type="entry name" value="AAA+_ATPase"/>
</dbReference>
<name>A0A7W9SXA2_9BACT</name>
<reference evidence="11 12" key="1">
    <citation type="submission" date="2020-08" db="EMBL/GenBank/DDBJ databases">
        <title>Genomic Encyclopedia of Type Strains, Phase IV (KMG-IV): sequencing the most valuable type-strain genomes for metagenomic binning, comparative biology and taxonomic classification.</title>
        <authorList>
            <person name="Goeker M."/>
        </authorList>
    </citation>
    <scope>NUCLEOTIDE SEQUENCE [LARGE SCALE GENOMIC DNA]</scope>
    <source>
        <strain evidence="11 12">DSM 26718</strain>
    </source>
</reference>
<evidence type="ECO:0000256" key="4">
    <source>
        <dbReference type="ARBA" id="ARBA00022801"/>
    </source>
</evidence>
<dbReference type="GO" id="GO:0016787">
    <property type="term" value="F:hydrolase activity"/>
    <property type="evidence" value="ECO:0007669"/>
    <property type="project" value="UniProtKB-KW"/>
</dbReference>
<evidence type="ECO:0000313" key="12">
    <source>
        <dbReference type="Proteomes" id="UP000532746"/>
    </source>
</evidence>
<feature type="binding site" evidence="9">
    <location>
        <begin position="132"/>
        <end position="134"/>
    </location>
    <ligand>
        <name>ATP</name>
        <dbReference type="ChEBI" id="CHEBI:30616"/>
    </ligand>
</feature>
<keyword evidence="4 9" id="KW-0378">Hydrolase</keyword>
<dbReference type="Gene3D" id="1.10.8.60">
    <property type="match status" value="1"/>
</dbReference>
<accession>A0A7W9SXA2</accession>
<comment type="function">
    <text evidence="9">The RuvA-RuvB-RuvC complex processes Holliday junction (HJ) DNA during genetic recombination and DNA repair, while the RuvA-RuvB complex plays an important role in the rescue of blocked DNA replication forks via replication fork reversal (RFR). RuvA specifically binds to HJ cruciform DNA, conferring on it an open structure. The RuvB hexamer acts as an ATP-dependent pump, pulling dsDNA into and through the RuvAB complex. RuvB forms 2 homohexamers on either side of HJ DNA bound by 1 or 2 RuvA tetramers; 4 subunits per hexamer contact DNA at a time. Coordinated motions by a converter formed by DNA-disengaged RuvB subunits stimulates ATP hydrolysis and nucleotide exchange. Immobilization of the converter enables RuvB to convert the ATP-contained energy into a lever motion, pulling 2 nucleotides of DNA out of the RuvA tetramer per ATP hydrolyzed, thus driving DNA branch migration. The RuvB motors rotate together with the DNA substrate, which together with the progressing nucleotide cycle form the mechanistic basis for DNA recombination by continuous HJ branch migration. Branch migration allows RuvC to scan DNA until it finds its consensus sequence, where it cleaves and resolves cruciform DNA.</text>
</comment>
<comment type="domain">
    <text evidence="9">Has 3 domains, the large (RuvB-L) and small ATPase (RuvB-S) domains and the C-terminal head (RuvB-H) domain. The head domain binds DNA, while the ATPase domains jointly bind ATP, ADP or are empty depending on the state of the subunit in the translocation cycle. During a single DNA translocation step the structure of each domain remains the same, but their relative positions change.</text>
</comment>
<feature type="binding site" evidence="9">
    <location>
        <position position="69"/>
    </location>
    <ligand>
        <name>ATP</name>
        <dbReference type="ChEBI" id="CHEBI:30616"/>
    </ligand>
</feature>
<dbReference type="NCBIfam" id="TIGR00635">
    <property type="entry name" value="ruvB"/>
    <property type="match status" value="1"/>
</dbReference>
<evidence type="ECO:0000256" key="5">
    <source>
        <dbReference type="ARBA" id="ARBA00022840"/>
    </source>
</evidence>
<feature type="binding site" evidence="9">
    <location>
        <position position="71"/>
    </location>
    <ligand>
        <name>ATP</name>
        <dbReference type="ChEBI" id="CHEBI:30616"/>
    </ligand>
</feature>
<dbReference type="GO" id="GO:0009378">
    <property type="term" value="F:four-way junction helicase activity"/>
    <property type="evidence" value="ECO:0007669"/>
    <property type="project" value="InterPro"/>
</dbReference>
<dbReference type="InterPro" id="IPR036388">
    <property type="entry name" value="WH-like_DNA-bd_sf"/>
</dbReference>
<feature type="binding site" evidence="9">
    <location>
        <position position="222"/>
    </location>
    <ligand>
        <name>ATP</name>
        <dbReference type="ChEBI" id="CHEBI:30616"/>
    </ligand>
</feature>
<protein>
    <recommendedName>
        <fullName evidence="9">Holliday junction branch migration complex subunit RuvB</fullName>
        <ecNumber evidence="9">3.6.4.-</ecNumber>
    </recommendedName>
</protein>
<feature type="binding site" evidence="9">
    <location>
        <position position="185"/>
    </location>
    <ligand>
        <name>ATP</name>
        <dbReference type="ChEBI" id="CHEBI:30616"/>
    </ligand>
</feature>
<dbReference type="InterPro" id="IPR004605">
    <property type="entry name" value="DNA_helicase_Holl-junc_RuvB"/>
</dbReference>
<feature type="region of interest" description="Small ATPAse domain (RuvB-S)" evidence="9">
    <location>
        <begin position="186"/>
        <end position="256"/>
    </location>
</feature>
<comment type="subcellular location">
    <subcellularLocation>
        <location evidence="9">Cytoplasm</location>
    </subcellularLocation>
</comment>
<dbReference type="InterPro" id="IPR041445">
    <property type="entry name" value="AAA_lid_4"/>
</dbReference>
<dbReference type="PANTHER" id="PTHR42848:SF1">
    <property type="entry name" value="HOLLIDAY JUNCTION BRANCH MIGRATION COMPLEX SUBUNIT RUVB"/>
    <property type="match status" value="1"/>
</dbReference>
<evidence type="ECO:0000256" key="8">
    <source>
        <dbReference type="ARBA" id="ARBA00023204"/>
    </source>
</evidence>
<dbReference type="SUPFAM" id="SSF46785">
    <property type="entry name" value="Winged helix' DNA-binding domain"/>
    <property type="match status" value="1"/>
</dbReference>
<keyword evidence="1 9" id="KW-0963">Cytoplasm</keyword>
<feature type="binding site" evidence="9">
    <location>
        <position position="70"/>
    </location>
    <ligand>
        <name>ATP</name>
        <dbReference type="ChEBI" id="CHEBI:30616"/>
    </ligand>
</feature>
<feature type="binding site" evidence="9">
    <location>
        <position position="25"/>
    </location>
    <ligand>
        <name>ATP</name>
        <dbReference type="ChEBI" id="CHEBI:30616"/>
    </ligand>
</feature>
<feature type="binding site" evidence="9">
    <location>
        <position position="66"/>
    </location>
    <ligand>
        <name>ATP</name>
        <dbReference type="ChEBI" id="CHEBI:30616"/>
    </ligand>
</feature>
<comment type="catalytic activity">
    <reaction evidence="9">
        <text>ATP + H2O = ADP + phosphate + H(+)</text>
        <dbReference type="Rhea" id="RHEA:13065"/>
        <dbReference type="ChEBI" id="CHEBI:15377"/>
        <dbReference type="ChEBI" id="CHEBI:15378"/>
        <dbReference type="ChEBI" id="CHEBI:30616"/>
        <dbReference type="ChEBI" id="CHEBI:43474"/>
        <dbReference type="ChEBI" id="CHEBI:456216"/>
    </reaction>
</comment>
<comment type="caution">
    <text evidence="9">Lacks conserved residue(s) required for the propagation of feature annotation.</text>
</comment>
<dbReference type="GO" id="GO:0000400">
    <property type="term" value="F:four-way junction DNA binding"/>
    <property type="evidence" value="ECO:0007669"/>
    <property type="project" value="UniProtKB-UniRule"/>
</dbReference>
<dbReference type="PANTHER" id="PTHR42848">
    <property type="match status" value="1"/>
</dbReference>
<evidence type="ECO:0000256" key="3">
    <source>
        <dbReference type="ARBA" id="ARBA00022763"/>
    </source>
</evidence>
<dbReference type="InterPro" id="IPR036390">
    <property type="entry name" value="WH_DNA-bd_sf"/>
</dbReference>
<feature type="binding site" evidence="9">
    <location>
        <position position="319"/>
    </location>
    <ligand>
        <name>DNA</name>
        <dbReference type="ChEBI" id="CHEBI:16991"/>
    </ligand>
</feature>
<dbReference type="AlphaFoldDB" id="A0A7W9SXA2"/>
<keyword evidence="11" id="KW-0347">Helicase</keyword>
<dbReference type="HAMAP" id="MF_00016">
    <property type="entry name" value="DNA_HJ_migration_RuvB"/>
    <property type="match status" value="1"/>
</dbReference>
<evidence type="ECO:0000256" key="9">
    <source>
        <dbReference type="HAMAP-Rule" id="MF_00016"/>
    </source>
</evidence>
<evidence type="ECO:0000256" key="6">
    <source>
        <dbReference type="ARBA" id="ARBA00023125"/>
    </source>
</evidence>
<dbReference type="GO" id="GO:0005524">
    <property type="term" value="F:ATP binding"/>
    <property type="evidence" value="ECO:0007669"/>
    <property type="project" value="UniProtKB-UniRule"/>
</dbReference>
<evidence type="ECO:0000256" key="1">
    <source>
        <dbReference type="ARBA" id="ARBA00022490"/>
    </source>
</evidence>
<keyword evidence="2 9" id="KW-0547">Nucleotide-binding</keyword>
<feature type="domain" description="AAA+ ATPase" evidence="10">
    <location>
        <begin position="55"/>
        <end position="183"/>
    </location>
</feature>
<proteinExistence type="inferred from homology"/>
<dbReference type="NCBIfam" id="NF000868">
    <property type="entry name" value="PRK00080.1"/>
    <property type="match status" value="1"/>
</dbReference>
<feature type="binding site" evidence="9">
    <location>
        <position position="24"/>
    </location>
    <ligand>
        <name>ATP</name>
        <dbReference type="ChEBI" id="CHEBI:30616"/>
    </ligand>
</feature>
<keyword evidence="5 9" id="KW-0067">ATP-binding</keyword>
<evidence type="ECO:0000259" key="10">
    <source>
        <dbReference type="SMART" id="SM00382"/>
    </source>
</evidence>
<dbReference type="CDD" id="cd00009">
    <property type="entry name" value="AAA"/>
    <property type="match status" value="1"/>
</dbReference>
<feature type="binding site" evidence="9">
    <location>
        <position position="175"/>
    </location>
    <ligand>
        <name>ATP</name>
        <dbReference type="ChEBI" id="CHEBI:30616"/>
    </ligand>
</feature>
<dbReference type="GO" id="GO:0048476">
    <property type="term" value="C:Holliday junction resolvase complex"/>
    <property type="evidence" value="ECO:0007669"/>
    <property type="project" value="UniProtKB-UniRule"/>
</dbReference>
<dbReference type="GO" id="GO:0005737">
    <property type="term" value="C:cytoplasm"/>
    <property type="evidence" value="ECO:0007669"/>
    <property type="project" value="UniProtKB-SubCell"/>
</dbReference>